<dbReference type="PANTHER" id="PTHR33204:SF18">
    <property type="entry name" value="TRANSCRIPTIONAL REGULATORY PROTEIN"/>
    <property type="match status" value="1"/>
</dbReference>
<keyword evidence="6" id="KW-1185">Reference proteome</keyword>
<keyword evidence="2" id="KW-0238">DNA-binding</keyword>
<dbReference type="EMBL" id="JANLCJ010000005">
    <property type="protein sequence ID" value="MCS5735129.1"/>
    <property type="molecule type" value="Genomic_DNA"/>
</dbReference>
<name>A0ABT2H5A8_9MICO</name>
<organism evidence="5 6">
    <name type="scientific">Herbiconiux daphne</name>
    <dbReference type="NCBI Taxonomy" id="2970914"/>
    <lineage>
        <taxon>Bacteria</taxon>
        <taxon>Bacillati</taxon>
        <taxon>Actinomycetota</taxon>
        <taxon>Actinomycetes</taxon>
        <taxon>Micrococcales</taxon>
        <taxon>Microbacteriaceae</taxon>
        <taxon>Herbiconiux</taxon>
    </lineage>
</organism>
<dbReference type="Pfam" id="PF01638">
    <property type="entry name" value="HxlR"/>
    <property type="match status" value="1"/>
</dbReference>
<gene>
    <name evidence="5" type="ORF">N1032_15390</name>
</gene>
<evidence type="ECO:0000313" key="6">
    <source>
        <dbReference type="Proteomes" id="UP001165586"/>
    </source>
</evidence>
<dbReference type="InterPro" id="IPR002577">
    <property type="entry name" value="HTH_HxlR"/>
</dbReference>
<dbReference type="InterPro" id="IPR036390">
    <property type="entry name" value="WH_DNA-bd_sf"/>
</dbReference>
<sequence>MADELLEVPAGDLCPYQRTMGLVRERGSFLILRTALAGDPTTYDAFLRIPELTPAAVDERVSSMVRGGVLAEVITPGGATGYRLTEAGMQLVIILRALGDWAEEFGATASDRPV</sequence>
<reference evidence="5" key="1">
    <citation type="submission" date="2022-08" db="EMBL/GenBank/DDBJ databases">
        <authorList>
            <person name="Deng Y."/>
            <person name="Han X.-F."/>
            <person name="Zhang Y.-Q."/>
        </authorList>
    </citation>
    <scope>NUCLEOTIDE SEQUENCE</scope>
    <source>
        <strain evidence="5">CPCC 203386</strain>
    </source>
</reference>
<evidence type="ECO:0000259" key="4">
    <source>
        <dbReference type="PROSITE" id="PS51118"/>
    </source>
</evidence>
<dbReference type="RefSeq" id="WP_259540037.1">
    <property type="nucleotide sequence ID" value="NZ_JANLCJ010000005.1"/>
</dbReference>
<dbReference type="PROSITE" id="PS51118">
    <property type="entry name" value="HTH_HXLR"/>
    <property type="match status" value="1"/>
</dbReference>
<comment type="caution">
    <text evidence="5">The sequence shown here is derived from an EMBL/GenBank/DDBJ whole genome shotgun (WGS) entry which is preliminary data.</text>
</comment>
<dbReference type="Gene3D" id="1.10.10.10">
    <property type="entry name" value="Winged helix-like DNA-binding domain superfamily/Winged helix DNA-binding domain"/>
    <property type="match status" value="1"/>
</dbReference>
<protein>
    <submittedName>
        <fullName evidence="5">Winged helix-turn-helix transcriptional regulator</fullName>
    </submittedName>
</protein>
<feature type="domain" description="HTH hxlR-type" evidence="4">
    <location>
        <begin position="14"/>
        <end position="110"/>
    </location>
</feature>
<evidence type="ECO:0000256" key="1">
    <source>
        <dbReference type="ARBA" id="ARBA00023015"/>
    </source>
</evidence>
<evidence type="ECO:0000256" key="3">
    <source>
        <dbReference type="ARBA" id="ARBA00023163"/>
    </source>
</evidence>
<dbReference type="Proteomes" id="UP001165586">
    <property type="component" value="Unassembled WGS sequence"/>
</dbReference>
<dbReference type="PANTHER" id="PTHR33204">
    <property type="entry name" value="TRANSCRIPTIONAL REGULATOR, MARR FAMILY"/>
    <property type="match status" value="1"/>
</dbReference>
<keyword evidence="3" id="KW-0804">Transcription</keyword>
<evidence type="ECO:0000313" key="5">
    <source>
        <dbReference type="EMBL" id="MCS5735129.1"/>
    </source>
</evidence>
<evidence type="ECO:0000256" key="2">
    <source>
        <dbReference type="ARBA" id="ARBA00023125"/>
    </source>
</evidence>
<proteinExistence type="predicted"/>
<dbReference type="InterPro" id="IPR036388">
    <property type="entry name" value="WH-like_DNA-bd_sf"/>
</dbReference>
<accession>A0ABT2H5A8</accession>
<dbReference type="SUPFAM" id="SSF46785">
    <property type="entry name" value="Winged helix' DNA-binding domain"/>
    <property type="match status" value="1"/>
</dbReference>
<keyword evidence="1" id="KW-0805">Transcription regulation</keyword>